<sequence>MRETSSPDLMVSPFYTYKLPLQPTPFVLSLANFFCFINYFSQFKYSITMQVKYGDFLLLPLFYVFTPE</sequence>
<keyword evidence="1" id="KW-0812">Transmembrane</keyword>
<name>A0A2P2IKW2_RHIMU</name>
<accession>A0A2P2IKW2</accession>
<dbReference type="AlphaFoldDB" id="A0A2P2IKW2"/>
<feature type="transmembrane region" description="Helical" evidence="1">
    <location>
        <begin position="20"/>
        <end position="40"/>
    </location>
</feature>
<evidence type="ECO:0000313" key="2">
    <source>
        <dbReference type="EMBL" id="MBW81813.1"/>
    </source>
</evidence>
<dbReference type="EMBL" id="GGEC01001330">
    <property type="protein sequence ID" value="MBW81813.1"/>
    <property type="molecule type" value="Transcribed_RNA"/>
</dbReference>
<keyword evidence="1" id="KW-1133">Transmembrane helix</keyword>
<evidence type="ECO:0000256" key="1">
    <source>
        <dbReference type="SAM" id="Phobius"/>
    </source>
</evidence>
<protein>
    <submittedName>
        <fullName evidence="2">Uncharacterized protein</fullName>
    </submittedName>
</protein>
<reference evidence="2" key="1">
    <citation type="submission" date="2018-02" db="EMBL/GenBank/DDBJ databases">
        <title>Rhizophora mucronata_Transcriptome.</title>
        <authorList>
            <person name="Meera S.P."/>
            <person name="Sreeshan A."/>
            <person name="Augustine A."/>
        </authorList>
    </citation>
    <scope>NUCLEOTIDE SEQUENCE</scope>
    <source>
        <tissue evidence="2">Leaf</tissue>
    </source>
</reference>
<keyword evidence="1" id="KW-0472">Membrane</keyword>
<organism evidence="2">
    <name type="scientific">Rhizophora mucronata</name>
    <name type="common">Asiatic mangrove</name>
    <dbReference type="NCBI Taxonomy" id="61149"/>
    <lineage>
        <taxon>Eukaryota</taxon>
        <taxon>Viridiplantae</taxon>
        <taxon>Streptophyta</taxon>
        <taxon>Embryophyta</taxon>
        <taxon>Tracheophyta</taxon>
        <taxon>Spermatophyta</taxon>
        <taxon>Magnoliopsida</taxon>
        <taxon>eudicotyledons</taxon>
        <taxon>Gunneridae</taxon>
        <taxon>Pentapetalae</taxon>
        <taxon>rosids</taxon>
        <taxon>fabids</taxon>
        <taxon>Malpighiales</taxon>
        <taxon>Rhizophoraceae</taxon>
        <taxon>Rhizophora</taxon>
    </lineage>
</organism>
<proteinExistence type="predicted"/>